<comment type="caution">
    <text evidence="1">The sequence shown here is derived from an EMBL/GenBank/DDBJ whole genome shotgun (WGS) entry which is preliminary data.</text>
</comment>
<evidence type="ECO:0000313" key="2">
    <source>
        <dbReference type="Proteomes" id="UP000683000"/>
    </source>
</evidence>
<dbReference type="AlphaFoldDB" id="A0A8I3ADV2"/>
<reference evidence="1" key="1">
    <citation type="submission" date="2021-03" db="EMBL/GenBank/DDBJ databases">
        <title>Evolutionary innovations through gain and loss of genes in the ectomycorrhizal Boletales.</title>
        <authorList>
            <person name="Wu G."/>
            <person name="Miyauchi S."/>
            <person name="Morin E."/>
            <person name="Yang Z.-L."/>
            <person name="Xu J."/>
            <person name="Martin F.M."/>
        </authorList>
    </citation>
    <scope>NUCLEOTIDE SEQUENCE</scope>
    <source>
        <strain evidence="1">BR01</strain>
    </source>
</reference>
<keyword evidence="2" id="KW-1185">Reference proteome</keyword>
<proteinExistence type="predicted"/>
<dbReference type="OrthoDB" id="2669285at2759"/>
<name>A0A8I3ADV2_9AGAM</name>
<gene>
    <name evidence="1" type="ORF">JVT61DRAFT_13046</name>
</gene>
<sequence length="94" mass="10185">MSGTAAIIPQNSTPILRNHSINLTQDVTTSPSSTTMSESCVSTSFPRTEDLVVRTHASAGFLATRKITIRSDPALLTCFDAADKQLYELWAPKT</sequence>
<accession>A0A8I3ADV2</accession>
<protein>
    <submittedName>
        <fullName evidence="1">Uncharacterized protein</fullName>
    </submittedName>
</protein>
<dbReference type="Proteomes" id="UP000683000">
    <property type="component" value="Unassembled WGS sequence"/>
</dbReference>
<organism evidence="1 2">
    <name type="scientific">Boletus reticuloceps</name>
    <dbReference type="NCBI Taxonomy" id="495285"/>
    <lineage>
        <taxon>Eukaryota</taxon>
        <taxon>Fungi</taxon>
        <taxon>Dikarya</taxon>
        <taxon>Basidiomycota</taxon>
        <taxon>Agaricomycotina</taxon>
        <taxon>Agaricomycetes</taxon>
        <taxon>Agaricomycetidae</taxon>
        <taxon>Boletales</taxon>
        <taxon>Boletineae</taxon>
        <taxon>Boletaceae</taxon>
        <taxon>Boletoideae</taxon>
        <taxon>Boletus</taxon>
    </lineage>
</organism>
<dbReference type="EMBL" id="JAGFBS010000006">
    <property type="protein sequence ID" value="KAG6378771.1"/>
    <property type="molecule type" value="Genomic_DNA"/>
</dbReference>
<evidence type="ECO:0000313" key="1">
    <source>
        <dbReference type="EMBL" id="KAG6378771.1"/>
    </source>
</evidence>